<name>A0A4R6WIY7_9SPHI</name>
<protein>
    <submittedName>
        <fullName evidence="3">Uncharacterized protein DUF255</fullName>
    </submittedName>
</protein>
<dbReference type="InterPro" id="IPR036249">
    <property type="entry name" value="Thioredoxin-like_sf"/>
</dbReference>
<dbReference type="SUPFAM" id="SSF52833">
    <property type="entry name" value="Thioredoxin-like"/>
    <property type="match status" value="3"/>
</dbReference>
<dbReference type="PANTHER" id="PTHR32234:SF0">
    <property type="entry name" value="THIOL:DISULFIDE INTERCHANGE PROTEIN DSBD"/>
    <property type="match status" value="1"/>
</dbReference>
<reference evidence="3 4" key="1">
    <citation type="submission" date="2019-03" db="EMBL/GenBank/DDBJ databases">
        <title>Genomic Encyclopedia of Archaeal and Bacterial Type Strains, Phase II (KMG-II): from individual species to whole genera.</title>
        <authorList>
            <person name="Goeker M."/>
        </authorList>
    </citation>
    <scope>NUCLEOTIDE SEQUENCE [LARGE SCALE GENOMIC DNA]</scope>
    <source>
        <strain evidence="3 4">DSM 28353</strain>
    </source>
</reference>
<dbReference type="AlphaFoldDB" id="A0A4R6WIY7"/>
<feature type="domain" description="Thioredoxin" evidence="2">
    <location>
        <begin position="306"/>
        <end position="442"/>
    </location>
</feature>
<dbReference type="Proteomes" id="UP000295292">
    <property type="component" value="Unassembled WGS sequence"/>
</dbReference>
<dbReference type="Pfam" id="PF13899">
    <property type="entry name" value="Thioredoxin_7"/>
    <property type="match status" value="1"/>
</dbReference>
<dbReference type="Gene3D" id="3.40.30.10">
    <property type="entry name" value="Glutaredoxin"/>
    <property type="match status" value="3"/>
</dbReference>
<accession>A0A4R6WIY7</accession>
<evidence type="ECO:0000313" key="3">
    <source>
        <dbReference type="EMBL" id="TDQ77924.1"/>
    </source>
</evidence>
<dbReference type="GO" id="GO:0045454">
    <property type="term" value="P:cell redox homeostasis"/>
    <property type="evidence" value="ECO:0007669"/>
    <property type="project" value="TreeGrafter"/>
</dbReference>
<dbReference type="Pfam" id="PF13098">
    <property type="entry name" value="Thioredoxin_2"/>
    <property type="match status" value="1"/>
</dbReference>
<feature type="region of interest" description="Disordered" evidence="1">
    <location>
        <begin position="262"/>
        <end position="282"/>
    </location>
</feature>
<comment type="caution">
    <text evidence="3">The sequence shown here is derived from an EMBL/GenBank/DDBJ whole genome shotgun (WGS) entry which is preliminary data.</text>
</comment>
<proteinExistence type="predicted"/>
<sequence>MKRILSLLLLILPFYIFGQLKFETIRIKDALIKAKKENKGVLIDVTSGRIDDANISKVLSEKALSDKLLQNFIPIRIDMLNVDNQIDYAEYITNLSYPVMVFLNANGSILGNGYWDEMAVGRQQFSQVLDKAIQENLVKKTNTRSIKFMNMDYNEALKLSKQTGKPIFIDSYFIGCGPCKRMEEDVFTLDRVADFYNNNFICLKLDRANDPYKLIEKFKVFGFPGLLYINSDGSLNTLHQGYRDADQFISLGQKALDSKGEAATAGLSETPSNMVTGTSSSSTAGSTATVAMSGSTSSVPATASTASLGSSSSSAAATSGSSDGSAVQFEKLSLSDAVQKAKAMNKSIYVDMSATWCQPCKMMKKDVFPDPAVVEYLNKHFISIYFECDIDSALSNAYRDKYITTAFPTHLLIDKNGELIHKFVGYMKVSSFLEELNKGVLATTGLGSFHTRYKNGERSPAFMNEYITMLANANEGERASGLASEYLATLSLNELADRKTFFLINEFVRDLDSDLTKKIFANKQLFEKNAGQSAFDQYVGKVWLIKGLSYVKEDAGVKKLDKDGYDQFLKRLSESGIAQIEYVKTTSMMENLYLTADWNSYVNFAIDYMQKEKGNASPMLTWNWGARLQSECPDKNLKTKYLQALELNYDLIKKSGSDQAIVWAESMKVLMNDLKK</sequence>
<dbReference type="RefSeq" id="WP_133584194.1">
    <property type="nucleotide sequence ID" value="NZ_SNYV01000013.1"/>
</dbReference>
<dbReference type="CDD" id="cd02947">
    <property type="entry name" value="TRX_family"/>
    <property type="match status" value="1"/>
</dbReference>
<evidence type="ECO:0000313" key="4">
    <source>
        <dbReference type="Proteomes" id="UP000295292"/>
    </source>
</evidence>
<dbReference type="EMBL" id="SNYV01000013">
    <property type="protein sequence ID" value="TDQ77924.1"/>
    <property type="molecule type" value="Genomic_DNA"/>
</dbReference>
<dbReference type="InterPro" id="IPR012336">
    <property type="entry name" value="Thioredoxin-like_fold"/>
</dbReference>
<dbReference type="PANTHER" id="PTHR32234">
    <property type="entry name" value="THIOL:DISULFIDE INTERCHANGE PROTEIN DSBD"/>
    <property type="match status" value="1"/>
</dbReference>
<dbReference type="InterPro" id="IPR013766">
    <property type="entry name" value="Thioredoxin_domain"/>
</dbReference>
<evidence type="ECO:0000259" key="2">
    <source>
        <dbReference type="PROSITE" id="PS51352"/>
    </source>
</evidence>
<feature type="domain" description="Thioredoxin" evidence="2">
    <location>
        <begin position="126"/>
        <end position="261"/>
    </location>
</feature>
<dbReference type="GO" id="GO:0015035">
    <property type="term" value="F:protein-disulfide reductase activity"/>
    <property type="evidence" value="ECO:0007669"/>
    <property type="project" value="TreeGrafter"/>
</dbReference>
<evidence type="ECO:0000256" key="1">
    <source>
        <dbReference type="SAM" id="MobiDB-lite"/>
    </source>
</evidence>
<gene>
    <name evidence="3" type="ORF">CLV99_1895</name>
</gene>
<dbReference type="PROSITE" id="PS51352">
    <property type="entry name" value="THIOREDOXIN_2"/>
    <property type="match status" value="2"/>
</dbReference>
<keyword evidence="4" id="KW-1185">Reference proteome</keyword>
<organism evidence="3 4">
    <name type="scientific">Sphingobacterium yanglingense</name>
    <dbReference type="NCBI Taxonomy" id="1437280"/>
    <lineage>
        <taxon>Bacteria</taxon>
        <taxon>Pseudomonadati</taxon>
        <taxon>Bacteroidota</taxon>
        <taxon>Sphingobacteriia</taxon>
        <taxon>Sphingobacteriales</taxon>
        <taxon>Sphingobacteriaceae</taxon>
        <taxon>Sphingobacterium</taxon>
    </lineage>
</organism>
<dbReference type="OrthoDB" id="120730at2"/>